<dbReference type="Pfam" id="PF15901">
    <property type="entry name" value="Sortilin_C"/>
    <property type="match status" value="2"/>
</dbReference>
<dbReference type="OrthoDB" id="443634at2759"/>
<evidence type="ECO:0000256" key="20">
    <source>
        <dbReference type="SAM" id="Phobius"/>
    </source>
</evidence>
<evidence type="ECO:0000256" key="4">
    <source>
        <dbReference type="ARBA" id="ARBA00022448"/>
    </source>
</evidence>
<evidence type="ECO:0000256" key="2">
    <source>
        <dbReference type="ARBA" id="ARBA00004488"/>
    </source>
</evidence>
<dbReference type="GO" id="GO:0006623">
    <property type="term" value="P:protein targeting to vacuole"/>
    <property type="evidence" value="ECO:0007669"/>
    <property type="project" value="TreeGrafter"/>
</dbReference>
<feature type="chain" id="PRO_5006135579" description="Vacuolar protein sorting/targeting protein 10" evidence="21">
    <location>
        <begin position="27"/>
        <end position="1508"/>
    </location>
</feature>
<dbReference type="PANTHER" id="PTHR12106">
    <property type="entry name" value="SORTILIN RELATED"/>
    <property type="match status" value="1"/>
</dbReference>
<evidence type="ECO:0000256" key="1">
    <source>
        <dbReference type="ARBA" id="ARBA00004166"/>
    </source>
</evidence>
<evidence type="ECO:0000256" key="13">
    <source>
        <dbReference type="ARBA" id="ARBA00025569"/>
    </source>
</evidence>
<dbReference type="InterPro" id="IPR015943">
    <property type="entry name" value="WD40/YVTN_repeat-like_dom_sf"/>
</dbReference>
<dbReference type="GO" id="GO:0005794">
    <property type="term" value="C:Golgi apparatus"/>
    <property type="evidence" value="ECO:0007669"/>
    <property type="project" value="UniProtKB-SubCell"/>
</dbReference>
<comment type="function">
    <text evidence="13">Functions as a sorting receptor in the Golgi compartment required for the intracellular sorting and delivery of soluble vacuolar proteins, like carboxypeptidase Y (CPY) and proteinase A. Executes multiple rounds of sorting by cycling between the late Golgi and a prevacuolar endosome-like compartment.</text>
</comment>
<evidence type="ECO:0000256" key="15">
    <source>
        <dbReference type="ARBA" id="ARBA00031354"/>
    </source>
</evidence>
<evidence type="ECO:0000313" key="24">
    <source>
        <dbReference type="Proteomes" id="UP000050424"/>
    </source>
</evidence>
<evidence type="ECO:0000256" key="5">
    <source>
        <dbReference type="ARBA" id="ARBA00022692"/>
    </source>
</evidence>
<dbReference type="STRING" id="78410.A0A0P7BAR6"/>
<proteinExistence type="predicted"/>
<dbReference type="Gene3D" id="2.10.70.80">
    <property type="match status" value="2"/>
</dbReference>
<dbReference type="Gene3D" id="2.130.10.10">
    <property type="entry name" value="YVTN repeat-like/Quinoprotein amine dehydrogenase"/>
    <property type="match status" value="2"/>
</dbReference>
<dbReference type="InterPro" id="IPR031778">
    <property type="entry name" value="Sortilin_N"/>
</dbReference>
<evidence type="ECO:0000256" key="21">
    <source>
        <dbReference type="SAM" id="SignalP"/>
    </source>
</evidence>
<evidence type="ECO:0000256" key="12">
    <source>
        <dbReference type="ARBA" id="ARBA00023180"/>
    </source>
</evidence>
<feature type="domain" description="VPS10" evidence="22">
    <location>
        <begin position="53"/>
        <end position="686"/>
    </location>
</feature>
<evidence type="ECO:0000313" key="23">
    <source>
        <dbReference type="EMBL" id="KPM43881.1"/>
    </source>
</evidence>
<dbReference type="GO" id="GO:0005829">
    <property type="term" value="C:cytosol"/>
    <property type="evidence" value="ECO:0007669"/>
    <property type="project" value="GOC"/>
</dbReference>
<dbReference type="GO" id="GO:0006896">
    <property type="term" value="P:Golgi to vacuole transport"/>
    <property type="evidence" value="ECO:0007669"/>
    <property type="project" value="TreeGrafter"/>
</dbReference>
<comment type="caution">
    <text evidence="23">The sequence shown here is derived from an EMBL/GenBank/DDBJ whole genome shotgun (WGS) entry which is preliminary data.</text>
</comment>
<dbReference type="SMART" id="SM00602">
    <property type="entry name" value="VPS10"/>
    <property type="match status" value="2"/>
</dbReference>
<dbReference type="InterPro" id="IPR031777">
    <property type="entry name" value="Sortilin_C"/>
</dbReference>
<evidence type="ECO:0000256" key="8">
    <source>
        <dbReference type="ARBA" id="ARBA00022989"/>
    </source>
</evidence>
<evidence type="ECO:0000256" key="17">
    <source>
        <dbReference type="ARBA" id="ARBA00032705"/>
    </source>
</evidence>
<dbReference type="EMBL" id="LKCW01000026">
    <property type="protein sequence ID" value="KPM43881.1"/>
    <property type="molecule type" value="Genomic_DNA"/>
</dbReference>
<dbReference type="GO" id="GO:0016020">
    <property type="term" value="C:membrane"/>
    <property type="evidence" value="ECO:0007669"/>
    <property type="project" value="InterPro"/>
</dbReference>
<evidence type="ECO:0000256" key="11">
    <source>
        <dbReference type="ARBA" id="ARBA00023170"/>
    </source>
</evidence>
<keyword evidence="21" id="KW-0732">Signal</keyword>
<dbReference type="GO" id="GO:0006895">
    <property type="term" value="P:Golgi to endosome transport"/>
    <property type="evidence" value="ECO:0007669"/>
    <property type="project" value="TreeGrafter"/>
</dbReference>
<dbReference type="SUPFAM" id="SSF110296">
    <property type="entry name" value="Oligoxyloglucan reducing end-specific cellobiohydrolase"/>
    <property type="match status" value="2"/>
</dbReference>
<reference evidence="23 24" key="1">
    <citation type="submission" date="2015-09" db="EMBL/GenBank/DDBJ databases">
        <title>Draft genome of a European isolate of the apple canker pathogen Neonectria ditissima.</title>
        <authorList>
            <person name="Gomez-Cortecero A."/>
            <person name="Harrison R.J."/>
            <person name="Armitage A.D."/>
        </authorList>
    </citation>
    <scope>NUCLEOTIDE SEQUENCE [LARGE SCALE GENOMIC DNA]</scope>
    <source>
        <strain evidence="23 24">R09/05</strain>
    </source>
</reference>
<sequence length="1508" mass="168420">MRFAGRAAAASWRILVLSLLLTAVLAKQDTPSVVVTTHEHPPLNINYFEDSDVIVFHDVEERNIYRSDDAGVTWKVVSDIPTGVSAMLVLHPYEPKTAYVVTQDKTHYKTTDQGKSWNGFSSGTLPSGFQPEILVFHAGDPNRVIFNGMNCDGIFCDEEATYTLDGFKSVKQLRTSTAGCWWAKSTKEFTTGQKDLDESRTMCIIADPLSFFKEDQRLYISDSFFATKDGAYQQFEPNMNTDKGVSGIVNLAAVKKFLLVATTSPNSDEMALYVTDDTIKWHRAMFPTDDSHDHSHQINQEAYTVLESTNYSIQVDVMTSHPSNPMGVIFTSNSNGTFFTENIPYTNRNSRGHVDFEKISGIQGIFLVNTVENGKEVDENGAEKVVITKITFDDGRTFESIKSGEDMIHLHSITQLDNVGRVFSSPAPGLVMGNGNTGKSLGKFIDSNLYVSDNAGVTWKKALDGPHKYEFGDSGSILIAVKDSINEDVKEFSYSLNHGDSWKNVTFPDGLTMKPDLLTTTQDSTSLKFLLLGEKDRTFHIISIDFNALDKPQCEKKDIEEWHARVDDDGKSTCLMGHKQTYDRRIKDADCFMKSDFKDPVLKTEDCECSDADFECDYNFQRDPKDQTVCKQVGPISIPEGSCKKGSDGKFMGSSGWRLIPGNTCKRTKGSQKDEETERKCSDGGSSDGPDGDDGKAPGSGEVSHKKIDFDTKFKDFEKFYLDRADLNLGKDETIIVRPVEYDGQGQMKVDNHVWLTTDHGKTWNTILDKEDINAIYAHDYNHDVIFFTTPTEKVIYTIDRGQSFHSFKAPSKNSGGRALSFHPNKKDWLIWVGEACDEISGKQQCFREASISTDRGDNWKTMRRFVERCEFTGHDAYKFRSPKQIVCLAREEENDSSPKTIISSDDFFLEDKQFFNGSVQDFATMSEFILVASGVDTEGGVQALASLDGKHFEAARFPYNFHDSHNSSYTVLDSSTHAINLFVGTKTEEGRKLGSIIKSNSNGTSYVLSASNVNSNDYGYVDYEKVSGLEGVSLINVVANPDKKDAKEVQTKISHNDGAEWSFLPPPGKDAAGKSYKCSSNGDKNCALHLHHYSEREDRRKTFAASTAVGLLFGVGNVGSKLEDIKDADTFMTTDGGISWKSVKKGRWTWQYGDQGGVIVLVQRASHGDGVKTKIVSYSTDEGNSWTDYQFSDEEVTVVDLTTVQTGASRNFLLWCVSDKGTSFSVNLDFTGLADKGCKFDENNDSDSDYYLWSPTHPLLDDDCLFGHVAKYLRKKTDRKCFNEENLQQHHEYANCECSRRDYECAYNFELDNHQQCSLVPGFEPLSGKDWCNNNPNETTYFEPTGYRRLPLTTCKGGREWDKTSTEHPCEGYEDEFERKHRTSGWVIFFSIVIPVGLAGVVGWYVYRNSNFGQIRLGDSGAATFDSDQPWVKYPVIAISALAAMVAALPLVATSLWRATSAVYERVSGGGTRRFTTRDSFARGRGDYAVVDDDEGELLGEESDEEV</sequence>
<dbReference type="CDD" id="cd15482">
    <property type="entry name" value="Sialidase_non-viral"/>
    <property type="match status" value="1"/>
</dbReference>
<keyword evidence="4" id="KW-0813">Transport</keyword>
<keyword evidence="10 20" id="KW-0472">Membrane</keyword>
<evidence type="ECO:0000256" key="16">
    <source>
        <dbReference type="ARBA" id="ARBA00031902"/>
    </source>
</evidence>
<evidence type="ECO:0000259" key="22">
    <source>
        <dbReference type="SMART" id="SM00602"/>
    </source>
</evidence>
<dbReference type="FunFam" id="3.30.60.270:FF:000005">
    <property type="entry name" value="Sortilin"/>
    <property type="match status" value="2"/>
</dbReference>
<evidence type="ECO:0000256" key="9">
    <source>
        <dbReference type="ARBA" id="ARBA00023034"/>
    </source>
</evidence>
<keyword evidence="11" id="KW-0675">Receptor</keyword>
<feature type="domain" description="VPS10" evidence="22">
    <location>
        <begin position="749"/>
        <end position="1376"/>
    </location>
</feature>
<keyword evidence="5 20" id="KW-0812">Transmembrane</keyword>
<evidence type="ECO:0000256" key="14">
    <source>
        <dbReference type="ARBA" id="ARBA00031250"/>
    </source>
</evidence>
<feature type="signal peptide" evidence="21">
    <location>
        <begin position="1"/>
        <end position="26"/>
    </location>
</feature>
<name>A0A0P7BAR6_9HYPO</name>
<feature type="transmembrane region" description="Helical" evidence="20">
    <location>
        <begin position="1437"/>
        <end position="1458"/>
    </location>
</feature>
<accession>A0A0P7BAR6</accession>
<evidence type="ECO:0000256" key="3">
    <source>
        <dbReference type="ARBA" id="ARBA00015369"/>
    </source>
</evidence>
<keyword evidence="12" id="KW-0325">Glycoprotein</keyword>
<keyword evidence="24" id="KW-1185">Reference proteome</keyword>
<dbReference type="Gene3D" id="3.30.60.270">
    <property type="match status" value="2"/>
</dbReference>
<keyword evidence="7" id="KW-0653">Protein transport</keyword>
<protein>
    <recommendedName>
        <fullName evidence="3">Vacuolar protein sorting/targeting protein 10</fullName>
    </recommendedName>
    <alternativeName>
        <fullName evidence="15">Carboxypeptidase Y receptor</fullName>
    </alternativeName>
    <alternativeName>
        <fullName evidence="14 16">Sortilin VPS10</fullName>
    </alternativeName>
    <alternativeName>
        <fullName evidence="17 18">Vacuolar carboxypeptidase Sorting receptor VPS10</fullName>
    </alternativeName>
</protein>
<feature type="compositionally biased region" description="Basic and acidic residues" evidence="19">
    <location>
        <begin position="671"/>
        <end position="682"/>
    </location>
</feature>
<gene>
    <name evidence="23" type="ORF">AK830_g2701</name>
</gene>
<dbReference type="Proteomes" id="UP000050424">
    <property type="component" value="Unassembled WGS sequence"/>
</dbReference>
<organism evidence="23 24">
    <name type="scientific">Neonectria ditissima</name>
    <dbReference type="NCBI Taxonomy" id="78410"/>
    <lineage>
        <taxon>Eukaryota</taxon>
        <taxon>Fungi</taxon>
        <taxon>Dikarya</taxon>
        <taxon>Ascomycota</taxon>
        <taxon>Pezizomycotina</taxon>
        <taxon>Sordariomycetes</taxon>
        <taxon>Hypocreomycetidae</taxon>
        <taxon>Hypocreales</taxon>
        <taxon>Nectriaceae</taxon>
        <taxon>Neonectria</taxon>
    </lineage>
</organism>
<dbReference type="InterPro" id="IPR006581">
    <property type="entry name" value="VPS10"/>
</dbReference>
<keyword evidence="8 20" id="KW-1133">Transmembrane helix</keyword>
<keyword evidence="9" id="KW-0333">Golgi apparatus</keyword>
<evidence type="ECO:0000256" key="10">
    <source>
        <dbReference type="ARBA" id="ARBA00023136"/>
    </source>
</evidence>
<feature type="transmembrane region" description="Helical" evidence="20">
    <location>
        <begin position="1387"/>
        <end position="1408"/>
    </location>
</feature>
<keyword evidence="6" id="KW-0677">Repeat</keyword>
<evidence type="ECO:0000256" key="19">
    <source>
        <dbReference type="SAM" id="MobiDB-lite"/>
    </source>
</evidence>
<evidence type="ECO:0000256" key="6">
    <source>
        <dbReference type="ARBA" id="ARBA00022737"/>
    </source>
</evidence>
<evidence type="ECO:0000256" key="7">
    <source>
        <dbReference type="ARBA" id="ARBA00022927"/>
    </source>
</evidence>
<evidence type="ECO:0000256" key="18">
    <source>
        <dbReference type="ARBA" id="ARBA00032910"/>
    </source>
</evidence>
<comment type="subcellular location">
    <subcellularLocation>
        <location evidence="1">Golgi apparatus</location>
        <location evidence="1">trans-Golgi network membrane</location>
        <topology evidence="1">Multi-pass membrane protein</topology>
    </subcellularLocation>
    <subcellularLocation>
        <location evidence="2">Prevacuolar compartment membrane</location>
        <topology evidence="2">Multi-pass membrane protein</topology>
    </subcellularLocation>
</comment>
<dbReference type="PANTHER" id="PTHR12106:SF27">
    <property type="entry name" value="SORTILIN-RELATED RECEPTOR"/>
    <property type="match status" value="1"/>
</dbReference>
<dbReference type="Pfam" id="PF15902">
    <property type="entry name" value="Sortilin-Vps10"/>
    <property type="match status" value="2"/>
</dbReference>
<dbReference type="InterPro" id="IPR050310">
    <property type="entry name" value="VPS10-sortilin"/>
</dbReference>
<feature type="region of interest" description="Disordered" evidence="19">
    <location>
        <begin position="662"/>
        <end position="704"/>
    </location>
</feature>